<sequence>MGFRDIVVEGDSLTVITKLNNQEDDRSVICNILKEIKLKAAKFRNSSFRFVPHSANKVAHELAIWGRE</sequence>
<feature type="non-terminal residue" evidence="2">
    <location>
        <position position="68"/>
    </location>
</feature>
<dbReference type="EMBL" id="JABFAA010346916">
    <property type="protein sequence ID" value="MBA0702012.1"/>
    <property type="molecule type" value="Genomic_DNA"/>
</dbReference>
<protein>
    <recommendedName>
        <fullName evidence="1">RNase H type-1 domain-containing protein</fullName>
    </recommendedName>
</protein>
<feature type="domain" description="RNase H type-1" evidence="1">
    <location>
        <begin position="2"/>
        <end position="63"/>
    </location>
</feature>
<dbReference type="InterPro" id="IPR044730">
    <property type="entry name" value="RNase_H-like_dom_plant"/>
</dbReference>
<name>A0A7J8YRN1_GOSAI</name>
<accession>A0A7J8YRN1</accession>
<dbReference type="InterPro" id="IPR052929">
    <property type="entry name" value="RNase_H-like_EbsB-rel"/>
</dbReference>
<evidence type="ECO:0000313" key="3">
    <source>
        <dbReference type="Proteomes" id="UP000593577"/>
    </source>
</evidence>
<keyword evidence="3" id="KW-1185">Reference proteome</keyword>
<dbReference type="InterPro" id="IPR002156">
    <property type="entry name" value="RNaseH_domain"/>
</dbReference>
<dbReference type="PANTHER" id="PTHR47074">
    <property type="entry name" value="BNAC02G40300D PROTEIN"/>
    <property type="match status" value="1"/>
</dbReference>
<dbReference type="GO" id="GO:0004523">
    <property type="term" value="F:RNA-DNA hybrid ribonuclease activity"/>
    <property type="evidence" value="ECO:0007669"/>
    <property type="project" value="InterPro"/>
</dbReference>
<reference evidence="2 3" key="1">
    <citation type="journal article" date="2019" name="Genome Biol. Evol.">
        <title>Insights into the evolution of the New World diploid cottons (Gossypium, subgenus Houzingenia) based on genome sequencing.</title>
        <authorList>
            <person name="Grover C.E."/>
            <person name="Arick M.A. 2nd"/>
            <person name="Thrash A."/>
            <person name="Conover J.L."/>
            <person name="Sanders W.S."/>
            <person name="Peterson D.G."/>
            <person name="Frelichowski J.E."/>
            <person name="Scheffler J.A."/>
            <person name="Scheffler B.E."/>
            <person name="Wendel J.F."/>
        </authorList>
    </citation>
    <scope>NUCLEOTIDE SEQUENCE [LARGE SCALE GENOMIC DNA]</scope>
    <source>
        <strain evidence="2">185</strain>
        <tissue evidence="2">Leaf</tissue>
    </source>
</reference>
<comment type="caution">
    <text evidence="2">The sequence shown here is derived from an EMBL/GenBank/DDBJ whole genome shotgun (WGS) entry which is preliminary data.</text>
</comment>
<dbReference type="PANTHER" id="PTHR47074:SF61">
    <property type="entry name" value="RNASE H TYPE-1 DOMAIN-CONTAINING PROTEIN"/>
    <property type="match status" value="1"/>
</dbReference>
<evidence type="ECO:0000313" key="2">
    <source>
        <dbReference type="EMBL" id="MBA0702012.1"/>
    </source>
</evidence>
<gene>
    <name evidence="2" type="ORF">Goari_020570</name>
</gene>
<dbReference type="AlphaFoldDB" id="A0A7J8YRN1"/>
<dbReference type="CDD" id="cd06222">
    <property type="entry name" value="RNase_H_like"/>
    <property type="match status" value="1"/>
</dbReference>
<dbReference type="Pfam" id="PF13456">
    <property type="entry name" value="RVT_3"/>
    <property type="match status" value="1"/>
</dbReference>
<organism evidence="2 3">
    <name type="scientific">Gossypium aridum</name>
    <name type="common">American cotton</name>
    <name type="synonym">Erioxylum aridum</name>
    <dbReference type="NCBI Taxonomy" id="34290"/>
    <lineage>
        <taxon>Eukaryota</taxon>
        <taxon>Viridiplantae</taxon>
        <taxon>Streptophyta</taxon>
        <taxon>Embryophyta</taxon>
        <taxon>Tracheophyta</taxon>
        <taxon>Spermatophyta</taxon>
        <taxon>Magnoliopsida</taxon>
        <taxon>eudicotyledons</taxon>
        <taxon>Gunneridae</taxon>
        <taxon>Pentapetalae</taxon>
        <taxon>rosids</taxon>
        <taxon>malvids</taxon>
        <taxon>Malvales</taxon>
        <taxon>Malvaceae</taxon>
        <taxon>Malvoideae</taxon>
        <taxon>Gossypium</taxon>
    </lineage>
</organism>
<proteinExistence type="predicted"/>
<dbReference type="Gene3D" id="3.30.420.10">
    <property type="entry name" value="Ribonuclease H-like superfamily/Ribonuclease H"/>
    <property type="match status" value="1"/>
</dbReference>
<dbReference type="InterPro" id="IPR036397">
    <property type="entry name" value="RNaseH_sf"/>
</dbReference>
<dbReference type="GO" id="GO:0003676">
    <property type="term" value="F:nucleic acid binding"/>
    <property type="evidence" value="ECO:0007669"/>
    <property type="project" value="InterPro"/>
</dbReference>
<dbReference type="Proteomes" id="UP000593577">
    <property type="component" value="Unassembled WGS sequence"/>
</dbReference>
<evidence type="ECO:0000259" key="1">
    <source>
        <dbReference type="Pfam" id="PF13456"/>
    </source>
</evidence>